<dbReference type="SUPFAM" id="SSF54373">
    <property type="entry name" value="FAD-linked reductases, C-terminal domain"/>
    <property type="match status" value="1"/>
</dbReference>
<organism evidence="3 5">
    <name type="scientific">Nesterenkonia jeotgali</name>
    <dbReference type="NCBI Taxonomy" id="317018"/>
    <lineage>
        <taxon>Bacteria</taxon>
        <taxon>Bacillati</taxon>
        <taxon>Actinomycetota</taxon>
        <taxon>Actinomycetes</taxon>
        <taxon>Micrococcales</taxon>
        <taxon>Micrococcaceae</taxon>
        <taxon>Nesterenkonia</taxon>
    </lineage>
</organism>
<evidence type="ECO:0000259" key="2">
    <source>
        <dbReference type="Pfam" id="PF01593"/>
    </source>
</evidence>
<comment type="caution">
    <text evidence="3">The sequence shown here is derived from an EMBL/GenBank/DDBJ whole genome shotgun (WGS) entry which is preliminary data.</text>
</comment>
<keyword evidence="4" id="KW-0503">Monooxygenase</keyword>
<dbReference type="Pfam" id="PF01593">
    <property type="entry name" value="Amino_oxidase"/>
    <property type="match status" value="1"/>
</dbReference>
<dbReference type="InterPro" id="IPR036188">
    <property type="entry name" value="FAD/NAD-bd_sf"/>
</dbReference>
<dbReference type="Proteomes" id="UP000054023">
    <property type="component" value="Unassembled WGS sequence"/>
</dbReference>
<dbReference type="GO" id="GO:0009063">
    <property type="term" value="P:amino acid catabolic process"/>
    <property type="evidence" value="ECO:0007669"/>
    <property type="project" value="TreeGrafter"/>
</dbReference>
<reference evidence="3" key="2">
    <citation type="submission" date="2015-12" db="EMBL/GenBank/DDBJ databases">
        <authorList>
            <person name="Shamseldin A."/>
            <person name="Moawad H."/>
            <person name="Abd El-Rahim W.M."/>
            <person name="Sadowsky M.J."/>
        </authorList>
    </citation>
    <scope>NUCLEOTIDE SEQUENCE [LARGE SCALE GENOMIC DNA]</scope>
    <source>
        <strain evidence="3">CD08_7</strain>
    </source>
</reference>
<feature type="domain" description="Amine oxidase" evidence="2">
    <location>
        <begin position="63"/>
        <end position="544"/>
    </location>
</feature>
<dbReference type="InterPro" id="IPR050281">
    <property type="entry name" value="Flavin_monoamine_oxidase"/>
</dbReference>
<dbReference type="Proteomes" id="UP000546252">
    <property type="component" value="Unassembled WGS sequence"/>
</dbReference>
<dbReference type="Gene3D" id="3.50.50.60">
    <property type="entry name" value="FAD/NAD(P)-binding domain"/>
    <property type="match status" value="1"/>
</dbReference>
<feature type="region of interest" description="Disordered" evidence="1">
    <location>
        <begin position="552"/>
        <end position="572"/>
    </location>
</feature>
<dbReference type="STRING" id="317018.AVL63_08505"/>
<dbReference type="AlphaFoldDB" id="A0A0W8IK86"/>
<evidence type="ECO:0000313" key="5">
    <source>
        <dbReference type="Proteomes" id="UP000054023"/>
    </source>
</evidence>
<evidence type="ECO:0000313" key="4">
    <source>
        <dbReference type="EMBL" id="MBA8922782.1"/>
    </source>
</evidence>
<dbReference type="OrthoDB" id="8845488at2"/>
<proteinExistence type="predicted"/>
<dbReference type="PANTHER" id="PTHR10742">
    <property type="entry name" value="FLAVIN MONOAMINE OXIDASE"/>
    <property type="match status" value="1"/>
</dbReference>
<dbReference type="GO" id="GO:0050361">
    <property type="term" value="F:tryptophan 2-monooxygenase activity"/>
    <property type="evidence" value="ECO:0007669"/>
    <property type="project" value="UniProtKB-EC"/>
</dbReference>
<keyword evidence="4" id="KW-0560">Oxidoreductase</keyword>
<accession>A0A0W8IK86</accession>
<evidence type="ECO:0000313" key="6">
    <source>
        <dbReference type="Proteomes" id="UP000546252"/>
    </source>
</evidence>
<reference evidence="5" key="1">
    <citation type="submission" date="2015-12" db="EMBL/GenBank/DDBJ databases">
        <authorList>
            <person name="Nair G.R."/>
            <person name="Kaur G."/>
            <person name="Mayilraj S."/>
        </authorList>
    </citation>
    <scope>NUCLEOTIDE SEQUENCE [LARGE SCALE GENOMIC DNA]</scope>
    <source>
        <strain evidence="5">CD08_7</strain>
    </source>
</reference>
<dbReference type="PANTHER" id="PTHR10742:SF342">
    <property type="entry name" value="AMINE OXIDASE"/>
    <property type="match status" value="1"/>
</dbReference>
<reference evidence="4 6" key="3">
    <citation type="submission" date="2020-08" db="EMBL/GenBank/DDBJ databases">
        <title>Sequencing the genomes of 1000 actinobacteria strains.</title>
        <authorList>
            <person name="Klenk H.-P."/>
        </authorList>
    </citation>
    <scope>NUCLEOTIDE SEQUENCE [LARGE SCALE GENOMIC DNA]</scope>
    <source>
        <strain evidence="4 6">DSM 19081</strain>
    </source>
</reference>
<evidence type="ECO:0000256" key="1">
    <source>
        <dbReference type="SAM" id="MobiDB-lite"/>
    </source>
</evidence>
<dbReference type="EMBL" id="JACJIH010000001">
    <property type="protein sequence ID" value="MBA8922782.1"/>
    <property type="molecule type" value="Genomic_DNA"/>
</dbReference>
<dbReference type="SUPFAM" id="SSF51905">
    <property type="entry name" value="FAD/NAD(P)-binding domain"/>
    <property type="match status" value="1"/>
</dbReference>
<dbReference type="EMBL" id="LQBM01000001">
    <property type="protein sequence ID" value="KUG60414.1"/>
    <property type="molecule type" value="Genomic_DNA"/>
</dbReference>
<dbReference type="GO" id="GO:0001716">
    <property type="term" value="F:L-amino-acid oxidase activity"/>
    <property type="evidence" value="ECO:0007669"/>
    <property type="project" value="TreeGrafter"/>
</dbReference>
<evidence type="ECO:0000313" key="3">
    <source>
        <dbReference type="EMBL" id="KUG60414.1"/>
    </source>
</evidence>
<dbReference type="EC" id="1.13.12.3" evidence="4"/>
<gene>
    <name evidence="3" type="ORF">AVL63_08505</name>
    <name evidence="4" type="ORF">HNR24_002715</name>
</gene>
<protein>
    <submittedName>
        <fullName evidence="3">Amine oxidase</fullName>
    </submittedName>
    <submittedName>
        <fullName evidence="4">Tryptophan 2-monooxygenase</fullName>
        <ecNumber evidence="4">1.13.12.3</ecNumber>
    </submittedName>
</protein>
<dbReference type="Gene3D" id="1.10.405.40">
    <property type="match status" value="1"/>
</dbReference>
<name>A0A0W8IK86_9MICC</name>
<dbReference type="Gene3D" id="3.90.660.10">
    <property type="match status" value="1"/>
</dbReference>
<sequence length="572" mass="62700">MTLSSPLPETPDPADAAPGEATLTMLNPDFPFSYDHYLQHPAGLGSLPEQAQGTEVAVIGAGLAGVVAAYELMKLGLKPVIFEAGEIGGRLKTQSFAAAPEVVADLGGMRFPTSGKAFYHYVDLLELPTREFPNPLTPATPSTVIELKGQSHYAEDASHLPPFFAEVAQAWQRALTEDAELAAVQQAICERDVAELKRLWNQLVQRFDDESFYGFLSSTRAFQELSFEHLEAFGQVGFGSGGWDTDFTNSILEVLRVVFTGADDHHRSILGGAQRLPVQLWKHSPEQLAHWPAGTSLESLHGGAPRGAVSGIHRGTSQALPGGGVRVTEKWGRTQEFAAAVVTCQSWLLSARIDTDENLFAPSMWTAIEKSHYMLSSKTFVMVDRPFWRDIDPETGRPVMSMTLTDRLPRATYLLDEGPDRPAAILLSYTWNDDALKWLPLDAAERTRLMLHSLAKIYPGVDIGAHMIGEPITVSWEADPNFMGAFKNNLPGHYRYQERLFGHFIQDRLPEHQRGVFLAGDDISFTAGWAEGAVTTALNAVWGVLHHLGGTASPQNPGPGDLWEDLAPVRLD</sequence>
<dbReference type="InterPro" id="IPR002937">
    <property type="entry name" value="Amino_oxidase"/>
</dbReference>
<keyword evidence="5" id="KW-1185">Reference proteome</keyword>
<dbReference type="RefSeq" id="WP_058887400.1">
    <property type="nucleotide sequence ID" value="NZ_BAAAKT010000001.1"/>
</dbReference>